<evidence type="ECO:0000256" key="16">
    <source>
        <dbReference type="ARBA" id="ARBA00048914"/>
    </source>
</evidence>
<dbReference type="GO" id="GO:0071555">
    <property type="term" value="P:cell wall organization"/>
    <property type="evidence" value="ECO:0007669"/>
    <property type="project" value="UniProtKB-KW"/>
</dbReference>
<dbReference type="InterPro" id="IPR016167">
    <property type="entry name" value="FAD-bd_PCMH_sub1"/>
</dbReference>
<dbReference type="SUPFAM" id="SSF56176">
    <property type="entry name" value="FAD-binding/transporter-associated domain-like"/>
    <property type="match status" value="1"/>
</dbReference>
<feature type="active site" evidence="17">
    <location>
        <position position="361"/>
    </location>
</feature>
<keyword evidence="11 17" id="KW-0133">Cell shape</keyword>
<evidence type="ECO:0000256" key="10">
    <source>
        <dbReference type="ARBA" id="ARBA00022857"/>
    </source>
</evidence>
<comment type="pathway">
    <text evidence="4 17">Cell wall biogenesis; peptidoglycan biosynthesis.</text>
</comment>
<feature type="domain" description="FAD-binding PCMH-type" evidence="18">
    <location>
        <begin position="26"/>
        <end position="198"/>
    </location>
</feature>
<dbReference type="EC" id="1.3.1.98" evidence="17"/>
<evidence type="ECO:0000256" key="2">
    <source>
        <dbReference type="ARBA" id="ARBA00003921"/>
    </source>
</evidence>
<dbReference type="AlphaFoldDB" id="A0A938YDP7"/>
<dbReference type="Pfam" id="PF01565">
    <property type="entry name" value="FAD_binding_4"/>
    <property type="match status" value="1"/>
</dbReference>
<comment type="subcellular location">
    <subcellularLocation>
        <location evidence="3 17">Cytoplasm</location>
    </subcellularLocation>
</comment>
<dbReference type="Proteomes" id="UP000663792">
    <property type="component" value="Unassembled WGS sequence"/>
</dbReference>
<evidence type="ECO:0000256" key="11">
    <source>
        <dbReference type="ARBA" id="ARBA00022960"/>
    </source>
</evidence>
<evidence type="ECO:0000256" key="7">
    <source>
        <dbReference type="ARBA" id="ARBA00022618"/>
    </source>
</evidence>
<dbReference type="GO" id="GO:0008360">
    <property type="term" value="P:regulation of cell shape"/>
    <property type="evidence" value="ECO:0007669"/>
    <property type="project" value="UniProtKB-KW"/>
</dbReference>
<evidence type="ECO:0000256" key="12">
    <source>
        <dbReference type="ARBA" id="ARBA00022984"/>
    </source>
</evidence>
<comment type="catalytic activity">
    <reaction evidence="16 17">
        <text>UDP-N-acetyl-alpha-D-muramate + NADP(+) = UDP-N-acetyl-3-O-(1-carboxyvinyl)-alpha-D-glucosamine + NADPH + H(+)</text>
        <dbReference type="Rhea" id="RHEA:12248"/>
        <dbReference type="ChEBI" id="CHEBI:15378"/>
        <dbReference type="ChEBI" id="CHEBI:57783"/>
        <dbReference type="ChEBI" id="CHEBI:58349"/>
        <dbReference type="ChEBI" id="CHEBI:68483"/>
        <dbReference type="ChEBI" id="CHEBI:70757"/>
        <dbReference type="EC" id="1.3.1.98"/>
    </reaction>
</comment>
<evidence type="ECO:0000256" key="15">
    <source>
        <dbReference type="ARBA" id="ARBA00023316"/>
    </source>
</evidence>
<dbReference type="GO" id="GO:0008762">
    <property type="term" value="F:UDP-N-acetylmuramate dehydrogenase activity"/>
    <property type="evidence" value="ECO:0007669"/>
    <property type="project" value="UniProtKB-UniRule"/>
</dbReference>
<organism evidence="19 20">
    <name type="scientific">Nakamurella leprariae</name>
    <dbReference type="NCBI Taxonomy" id="2803911"/>
    <lineage>
        <taxon>Bacteria</taxon>
        <taxon>Bacillati</taxon>
        <taxon>Actinomycetota</taxon>
        <taxon>Actinomycetes</taxon>
        <taxon>Nakamurellales</taxon>
        <taxon>Nakamurellaceae</taxon>
        <taxon>Nakamurella</taxon>
    </lineage>
</organism>
<comment type="similarity">
    <text evidence="5 17">Belongs to the MurB family.</text>
</comment>
<keyword evidence="20" id="KW-1185">Reference proteome</keyword>
<evidence type="ECO:0000256" key="9">
    <source>
        <dbReference type="ARBA" id="ARBA00022827"/>
    </source>
</evidence>
<name>A0A938YDP7_9ACTN</name>
<proteinExistence type="inferred from homology"/>
<dbReference type="GO" id="GO:0009252">
    <property type="term" value="P:peptidoglycan biosynthetic process"/>
    <property type="evidence" value="ECO:0007669"/>
    <property type="project" value="UniProtKB-UniRule"/>
</dbReference>
<dbReference type="EMBL" id="JAERWK010000006">
    <property type="protein sequence ID" value="MBM9466537.1"/>
    <property type="molecule type" value="Genomic_DNA"/>
</dbReference>
<keyword evidence="7 17" id="KW-0132">Cell division</keyword>
<dbReference type="Gene3D" id="3.90.78.10">
    <property type="entry name" value="UDP-N-acetylenolpyruvoylglucosamine reductase, C-terminal domain"/>
    <property type="match status" value="1"/>
</dbReference>
<dbReference type="InterPro" id="IPR036635">
    <property type="entry name" value="MurB_C_sf"/>
</dbReference>
<dbReference type="PANTHER" id="PTHR21071">
    <property type="entry name" value="UDP-N-ACETYLENOLPYRUVOYLGLUCOSAMINE REDUCTASE"/>
    <property type="match status" value="1"/>
</dbReference>
<keyword evidence="6 17" id="KW-0963">Cytoplasm</keyword>
<evidence type="ECO:0000313" key="19">
    <source>
        <dbReference type="EMBL" id="MBM9466537.1"/>
    </source>
</evidence>
<dbReference type="InterPro" id="IPR036318">
    <property type="entry name" value="FAD-bd_PCMH-like_sf"/>
</dbReference>
<reference evidence="19" key="1">
    <citation type="submission" date="2021-01" db="EMBL/GenBank/DDBJ databases">
        <title>YIM 132084 draft genome.</title>
        <authorList>
            <person name="An D."/>
        </authorList>
    </citation>
    <scope>NUCLEOTIDE SEQUENCE</scope>
    <source>
        <strain evidence="19">YIM 132084</strain>
    </source>
</reference>
<dbReference type="InterPro" id="IPR011601">
    <property type="entry name" value="MurB_C"/>
</dbReference>
<dbReference type="SUPFAM" id="SSF56194">
    <property type="entry name" value="Uridine diphospho-N-Acetylenolpyruvylglucosamine reductase, MurB, C-terminal domain"/>
    <property type="match status" value="1"/>
</dbReference>
<evidence type="ECO:0000256" key="6">
    <source>
        <dbReference type="ARBA" id="ARBA00022490"/>
    </source>
</evidence>
<evidence type="ECO:0000256" key="3">
    <source>
        <dbReference type="ARBA" id="ARBA00004496"/>
    </source>
</evidence>
<evidence type="ECO:0000256" key="8">
    <source>
        <dbReference type="ARBA" id="ARBA00022630"/>
    </source>
</evidence>
<keyword evidence="14 17" id="KW-0131">Cell cycle</keyword>
<feature type="active site" description="Proton donor" evidence="17">
    <location>
        <position position="251"/>
    </location>
</feature>
<keyword evidence="13 17" id="KW-0560">Oxidoreductase</keyword>
<keyword evidence="8 17" id="KW-0285">Flavoprotein</keyword>
<evidence type="ECO:0000256" key="5">
    <source>
        <dbReference type="ARBA" id="ARBA00010485"/>
    </source>
</evidence>
<dbReference type="Gene3D" id="3.30.465.10">
    <property type="match status" value="1"/>
</dbReference>
<dbReference type="PROSITE" id="PS51387">
    <property type="entry name" value="FAD_PCMH"/>
    <property type="match status" value="1"/>
</dbReference>
<gene>
    <name evidence="17" type="primary">murB</name>
    <name evidence="19" type="ORF">JL106_04480</name>
</gene>
<dbReference type="GO" id="GO:0005829">
    <property type="term" value="C:cytosol"/>
    <property type="evidence" value="ECO:0007669"/>
    <property type="project" value="TreeGrafter"/>
</dbReference>
<dbReference type="RefSeq" id="WP_205259500.1">
    <property type="nucleotide sequence ID" value="NZ_JAERWK010000006.1"/>
</dbReference>
<evidence type="ECO:0000256" key="13">
    <source>
        <dbReference type="ARBA" id="ARBA00023002"/>
    </source>
</evidence>
<keyword evidence="15 17" id="KW-0961">Cell wall biogenesis/degradation</keyword>
<dbReference type="InterPro" id="IPR016169">
    <property type="entry name" value="FAD-bd_PCMH_sub2"/>
</dbReference>
<evidence type="ECO:0000256" key="14">
    <source>
        <dbReference type="ARBA" id="ARBA00023306"/>
    </source>
</evidence>
<evidence type="ECO:0000313" key="20">
    <source>
        <dbReference type="Proteomes" id="UP000663792"/>
    </source>
</evidence>
<dbReference type="Pfam" id="PF02873">
    <property type="entry name" value="MurB_C"/>
    <property type="match status" value="1"/>
</dbReference>
<dbReference type="GO" id="GO:0051301">
    <property type="term" value="P:cell division"/>
    <property type="evidence" value="ECO:0007669"/>
    <property type="project" value="UniProtKB-KW"/>
</dbReference>
<accession>A0A938YDP7</accession>
<dbReference type="InterPro" id="IPR003170">
    <property type="entry name" value="MurB"/>
</dbReference>
<comment type="function">
    <text evidence="2 17">Cell wall formation.</text>
</comment>
<dbReference type="PANTHER" id="PTHR21071:SF4">
    <property type="entry name" value="UDP-N-ACETYLENOLPYRUVOYLGLUCOSAMINE REDUCTASE"/>
    <property type="match status" value="1"/>
</dbReference>
<keyword evidence="9 17" id="KW-0274">FAD</keyword>
<evidence type="ECO:0000256" key="17">
    <source>
        <dbReference type="HAMAP-Rule" id="MF_00037"/>
    </source>
</evidence>
<sequence>MPSDLSSTPGSAPGGVRLADLTTLRLGGPAPSLRTATTAQDVVDAVGTADRAGTGVLVVGGGSNLVVADAGVSTPVVRVAVPGFTVRPDPADSDGALVTIGAGVDWDEAVARTLEAGFGGLTPLSGIPGSTGATPVQNVGAYGTEVSDVLREVTVLDRRSGQVRPLTAAELQLGYRHSVLRGTDRAVVLDVTFALRRGPVPVRYAELARTLGVPLGGSAPAAAVRAAVLELRRAKGMVLEPGDPDTCSAGSFFTNPILDADRARDADEAIRARLGADVTYPAYPATTAAGGPGTKLSAAWLIDRAGFAKGHPGPGGRVAVSGKHTLALTNRGAGTTADLLELAREIAGGVRERFRVDLAPEPVFVGVRW</sequence>
<comment type="caution">
    <text evidence="19">The sequence shown here is derived from an EMBL/GenBank/DDBJ whole genome shotgun (WGS) entry which is preliminary data.</text>
</comment>
<evidence type="ECO:0000256" key="4">
    <source>
        <dbReference type="ARBA" id="ARBA00004752"/>
    </source>
</evidence>
<dbReference type="InterPro" id="IPR016166">
    <property type="entry name" value="FAD-bd_PCMH"/>
</dbReference>
<comment type="cofactor">
    <cofactor evidence="1 17">
        <name>FAD</name>
        <dbReference type="ChEBI" id="CHEBI:57692"/>
    </cofactor>
</comment>
<protein>
    <recommendedName>
        <fullName evidence="17">UDP-N-acetylenolpyruvoylglucosamine reductase</fullName>
        <ecNumber evidence="17">1.3.1.98</ecNumber>
    </recommendedName>
    <alternativeName>
        <fullName evidence="17">UDP-N-acetylmuramate dehydrogenase</fullName>
    </alternativeName>
</protein>
<evidence type="ECO:0000256" key="1">
    <source>
        <dbReference type="ARBA" id="ARBA00001974"/>
    </source>
</evidence>
<dbReference type="GO" id="GO:0071949">
    <property type="term" value="F:FAD binding"/>
    <property type="evidence" value="ECO:0007669"/>
    <property type="project" value="InterPro"/>
</dbReference>
<dbReference type="NCBIfam" id="NF010478">
    <property type="entry name" value="PRK13903.1"/>
    <property type="match status" value="1"/>
</dbReference>
<evidence type="ECO:0000259" key="18">
    <source>
        <dbReference type="PROSITE" id="PS51387"/>
    </source>
</evidence>
<dbReference type="InterPro" id="IPR006094">
    <property type="entry name" value="Oxid_FAD_bind_N"/>
</dbReference>
<feature type="active site" evidence="17">
    <location>
        <position position="176"/>
    </location>
</feature>
<keyword evidence="12 17" id="KW-0573">Peptidoglycan synthesis</keyword>
<keyword evidence="10 17" id="KW-0521">NADP</keyword>
<dbReference type="HAMAP" id="MF_00037">
    <property type="entry name" value="MurB"/>
    <property type="match status" value="1"/>
</dbReference>
<dbReference type="Gene3D" id="3.30.43.10">
    <property type="entry name" value="Uridine Diphospho-n-acetylenolpyruvylglucosamine Reductase, domain 2"/>
    <property type="match status" value="1"/>
</dbReference>